<keyword evidence="5" id="KW-0804">Transcription</keyword>
<dbReference type="SUPFAM" id="SSF88946">
    <property type="entry name" value="Sigma2 domain of RNA polymerase sigma factors"/>
    <property type="match status" value="1"/>
</dbReference>
<comment type="similarity">
    <text evidence="1">Belongs to the sigma-70 factor family. ECF subfamily.</text>
</comment>
<keyword evidence="4" id="KW-0238">DNA-binding</keyword>
<dbReference type="EMBL" id="JACSQV010000008">
    <property type="protein sequence ID" value="MBD7918757.1"/>
    <property type="molecule type" value="Genomic_DNA"/>
</dbReference>
<dbReference type="Proteomes" id="UP000604241">
    <property type="component" value="Unassembled WGS sequence"/>
</dbReference>
<dbReference type="InterPro" id="IPR013324">
    <property type="entry name" value="RNA_pol_sigma_r3/r4-like"/>
</dbReference>
<feature type="domain" description="RNA polymerase sigma factor 70 region 4 type 2" evidence="7">
    <location>
        <begin position="107"/>
        <end position="157"/>
    </location>
</feature>
<dbReference type="InterPro" id="IPR014284">
    <property type="entry name" value="RNA_pol_sigma-70_dom"/>
</dbReference>
<comment type="caution">
    <text evidence="8">The sequence shown here is derived from an EMBL/GenBank/DDBJ whole genome shotgun (WGS) entry which is preliminary data.</text>
</comment>
<keyword evidence="9" id="KW-1185">Reference proteome</keyword>
<evidence type="ECO:0000259" key="6">
    <source>
        <dbReference type="Pfam" id="PF04542"/>
    </source>
</evidence>
<evidence type="ECO:0000256" key="5">
    <source>
        <dbReference type="ARBA" id="ARBA00023163"/>
    </source>
</evidence>
<dbReference type="InterPro" id="IPR013249">
    <property type="entry name" value="RNA_pol_sigma70_r4_t2"/>
</dbReference>
<proteinExistence type="inferred from homology"/>
<dbReference type="InterPro" id="IPR036388">
    <property type="entry name" value="WH-like_DNA-bd_sf"/>
</dbReference>
<sequence>MARPWERLLEQLVHERYGTLVGWATLVCGSREDAQDLLQDALMATFSSRARFTTLPEAEQYVRRAVATRSIDAARRRGRERVAIGTVAGYAPAPTPGVEGHHLPADVVRALAGLTQRERACVVLRHLEDLSVRETAGLLGISEGAVKRYTSDGVAQLDAVLGGVTVESHDAMAVEPLRRAGAPTEVTER</sequence>
<dbReference type="PANTHER" id="PTHR43133">
    <property type="entry name" value="RNA POLYMERASE ECF-TYPE SIGMA FACTO"/>
    <property type="match status" value="1"/>
</dbReference>
<evidence type="ECO:0000313" key="8">
    <source>
        <dbReference type="EMBL" id="MBD7918757.1"/>
    </source>
</evidence>
<gene>
    <name evidence="8" type="ORF">H9657_10790</name>
</gene>
<dbReference type="CDD" id="cd06171">
    <property type="entry name" value="Sigma70_r4"/>
    <property type="match status" value="1"/>
</dbReference>
<keyword evidence="3" id="KW-0731">Sigma factor</keyword>
<dbReference type="InterPro" id="IPR007627">
    <property type="entry name" value="RNA_pol_sigma70_r2"/>
</dbReference>
<dbReference type="Gene3D" id="1.10.10.10">
    <property type="entry name" value="Winged helix-like DNA-binding domain superfamily/Winged helix DNA-binding domain"/>
    <property type="match status" value="1"/>
</dbReference>
<accession>A0ABR8QE98</accession>
<evidence type="ECO:0000256" key="2">
    <source>
        <dbReference type="ARBA" id="ARBA00023015"/>
    </source>
</evidence>
<dbReference type="PANTHER" id="PTHR43133:SF50">
    <property type="entry name" value="ECF RNA POLYMERASE SIGMA FACTOR SIGM"/>
    <property type="match status" value="1"/>
</dbReference>
<name>A0ABR8QE98_9CELL</name>
<dbReference type="InterPro" id="IPR013325">
    <property type="entry name" value="RNA_pol_sigma_r2"/>
</dbReference>
<dbReference type="InterPro" id="IPR039425">
    <property type="entry name" value="RNA_pol_sigma-70-like"/>
</dbReference>
<evidence type="ECO:0000313" key="9">
    <source>
        <dbReference type="Proteomes" id="UP000604241"/>
    </source>
</evidence>
<protein>
    <submittedName>
        <fullName evidence="8">Sigma-70 family RNA polymerase sigma factor</fullName>
    </submittedName>
</protein>
<reference evidence="8 9" key="1">
    <citation type="submission" date="2020-08" db="EMBL/GenBank/DDBJ databases">
        <title>A Genomic Blueprint of the Chicken Gut Microbiome.</title>
        <authorList>
            <person name="Gilroy R."/>
            <person name="Ravi A."/>
            <person name="Getino M."/>
            <person name="Pursley I."/>
            <person name="Horton D.L."/>
            <person name="Alikhan N.-F."/>
            <person name="Baker D."/>
            <person name="Gharbi K."/>
            <person name="Hall N."/>
            <person name="Watson M."/>
            <person name="Adriaenssens E.M."/>
            <person name="Foster-Nyarko E."/>
            <person name="Jarju S."/>
            <person name="Secka A."/>
            <person name="Antonio M."/>
            <person name="Oren A."/>
            <person name="Chaudhuri R."/>
            <person name="La Ragione R.M."/>
            <person name="Hildebrand F."/>
            <person name="Pallen M.J."/>
        </authorList>
    </citation>
    <scope>NUCLEOTIDE SEQUENCE [LARGE SCALE GENOMIC DNA]</scope>
    <source>
        <strain evidence="8 9">Sa3CUA2</strain>
    </source>
</reference>
<dbReference type="Pfam" id="PF04542">
    <property type="entry name" value="Sigma70_r2"/>
    <property type="match status" value="1"/>
</dbReference>
<organism evidence="8 9">
    <name type="scientific">Cellulomonas avistercoris</name>
    <dbReference type="NCBI Taxonomy" id="2762242"/>
    <lineage>
        <taxon>Bacteria</taxon>
        <taxon>Bacillati</taxon>
        <taxon>Actinomycetota</taxon>
        <taxon>Actinomycetes</taxon>
        <taxon>Micrococcales</taxon>
        <taxon>Cellulomonadaceae</taxon>
        <taxon>Cellulomonas</taxon>
    </lineage>
</organism>
<dbReference type="RefSeq" id="WP_191783225.1">
    <property type="nucleotide sequence ID" value="NZ_JACSQV010000008.1"/>
</dbReference>
<dbReference type="Pfam" id="PF08281">
    <property type="entry name" value="Sigma70_r4_2"/>
    <property type="match status" value="1"/>
</dbReference>
<keyword evidence="2" id="KW-0805">Transcription regulation</keyword>
<dbReference type="Gene3D" id="1.10.1740.10">
    <property type="match status" value="1"/>
</dbReference>
<evidence type="ECO:0000259" key="7">
    <source>
        <dbReference type="Pfam" id="PF08281"/>
    </source>
</evidence>
<dbReference type="SUPFAM" id="SSF88659">
    <property type="entry name" value="Sigma3 and sigma4 domains of RNA polymerase sigma factors"/>
    <property type="match status" value="1"/>
</dbReference>
<evidence type="ECO:0000256" key="3">
    <source>
        <dbReference type="ARBA" id="ARBA00023082"/>
    </source>
</evidence>
<evidence type="ECO:0000256" key="1">
    <source>
        <dbReference type="ARBA" id="ARBA00010641"/>
    </source>
</evidence>
<dbReference type="NCBIfam" id="TIGR02937">
    <property type="entry name" value="sigma70-ECF"/>
    <property type="match status" value="1"/>
</dbReference>
<evidence type="ECO:0000256" key="4">
    <source>
        <dbReference type="ARBA" id="ARBA00023125"/>
    </source>
</evidence>
<feature type="domain" description="RNA polymerase sigma-70 region 2" evidence="6">
    <location>
        <begin position="12"/>
        <end position="79"/>
    </location>
</feature>